<name>A0A3B0MKW4_9GAMM</name>
<dbReference type="AlphaFoldDB" id="A0A3B0MKW4"/>
<protein>
    <submittedName>
        <fullName evidence="2">Uncharacterized protein</fullName>
    </submittedName>
</protein>
<feature type="compositionally biased region" description="Basic and acidic residues" evidence="1">
    <location>
        <begin position="60"/>
        <end position="79"/>
    </location>
</feature>
<evidence type="ECO:0000256" key="1">
    <source>
        <dbReference type="SAM" id="MobiDB-lite"/>
    </source>
</evidence>
<evidence type="ECO:0000313" key="2">
    <source>
        <dbReference type="EMBL" id="SSW96689.1"/>
    </source>
</evidence>
<gene>
    <name evidence="2" type="ORF">ARTV_3249</name>
</gene>
<sequence>MMSIGGVKKLFPSHKLYLWRVLKASNYNFAVTLRPVYGFIFSHLCRRLLGDQHNTPADGGAERRSAASEVKPKTDRRDTNNFPCR</sequence>
<accession>A0A3B0MKW4</accession>
<organism evidence="2">
    <name type="scientific">Arsenophonus endosymbiont of Trialeurodes vaporariorum</name>
    <dbReference type="NCBI Taxonomy" id="235567"/>
    <lineage>
        <taxon>Bacteria</taxon>
        <taxon>Pseudomonadati</taxon>
        <taxon>Pseudomonadota</taxon>
        <taxon>Gammaproteobacteria</taxon>
        <taxon>Enterobacterales</taxon>
        <taxon>Morganellaceae</taxon>
        <taxon>Arsenophonus</taxon>
    </lineage>
</organism>
<feature type="region of interest" description="Disordered" evidence="1">
    <location>
        <begin position="53"/>
        <end position="85"/>
    </location>
</feature>
<dbReference type="EMBL" id="UFQR01000069">
    <property type="protein sequence ID" value="SSW96689.1"/>
    <property type="molecule type" value="Genomic_DNA"/>
</dbReference>
<reference evidence="2" key="1">
    <citation type="submission" date="2018-04" db="EMBL/GenBank/DDBJ databases">
        <authorList>
            <person name="Go L.Y."/>
            <person name="Mitchell J.A."/>
        </authorList>
    </citation>
    <scope>NUCLEOTIDE SEQUENCE</scope>
    <source>
        <strain evidence="2">ARTV</strain>
    </source>
</reference>
<proteinExistence type="predicted"/>